<protein>
    <recommendedName>
        <fullName evidence="5">U3 small nucleolar RNA-associated protein 11</fullName>
        <shortName evidence="5">U3 snoRNA-associated protein 11</shortName>
    </recommendedName>
</protein>
<dbReference type="InParanoid" id="A0A2P6NVH1"/>
<dbReference type="AlphaFoldDB" id="A0A2P6NVH1"/>
<comment type="caution">
    <text evidence="6">The sequence shown here is derived from an EMBL/GenBank/DDBJ whole genome shotgun (WGS) entry which is preliminary data.</text>
</comment>
<keyword evidence="4 5" id="KW-0539">Nucleus</keyword>
<dbReference type="OrthoDB" id="29058at2759"/>
<keyword evidence="7" id="KW-1185">Reference proteome</keyword>
<dbReference type="GO" id="GO:0006364">
    <property type="term" value="P:rRNA processing"/>
    <property type="evidence" value="ECO:0007669"/>
    <property type="project" value="UniProtKB-UniRule"/>
</dbReference>
<comment type="subcellular location">
    <subcellularLocation>
        <location evidence="1 5">Nucleus</location>
        <location evidence="1 5">Nucleolus</location>
    </subcellularLocation>
</comment>
<accession>A0A2P6NVH1</accession>
<evidence type="ECO:0000256" key="1">
    <source>
        <dbReference type="ARBA" id="ARBA00004604"/>
    </source>
</evidence>
<evidence type="ECO:0000256" key="3">
    <source>
        <dbReference type="ARBA" id="ARBA00022552"/>
    </source>
</evidence>
<evidence type="ECO:0000256" key="2">
    <source>
        <dbReference type="ARBA" id="ARBA00008105"/>
    </source>
</evidence>
<keyword evidence="3 5" id="KW-0698">rRNA processing</keyword>
<comment type="subunit">
    <text evidence="5">Component of the ribosomal small subunit (SSU) processome.</text>
</comment>
<name>A0A2P6NVH1_9EUKA</name>
<comment type="function">
    <text evidence="5">Involved in nucleolar processing of pre-18S ribosomal RNA.</text>
</comment>
<reference evidence="6 7" key="1">
    <citation type="journal article" date="2018" name="Genome Biol. Evol.">
        <title>Multiple Roots of Fruiting Body Formation in Amoebozoa.</title>
        <authorList>
            <person name="Hillmann F."/>
            <person name="Forbes G."/>
            <person name="Novohradska S."/>
            <person name="Ferling I."/>
            <person name="Riege K."/>
            <person name="Groth M."/>
            <person name="Westermann M."/>
            <person name="Marz M."/>
            <person name="Spaller T."/>
            <person name="Winckler T."/>
            <person name="Schaap P."/>
            <person name="Glockner G."/>
        </authorList>
    </citation>
    <scope>NUCLEOTIDE SEQUENCE [LARGE SCALE GENOMIC DNA]</scope>
    <source>
        <strain evidence="6 7">Jena</strain>
    </source>
</reference>
<dbReference type="Pfam" id="PF03998">
    <property type="entry name" value="Utp11"/>
    <property type="match status" value="1"/>
</dbReference>
<dbReference type="EMBL" id="MDYQ01000016">
    <property type="protein sequence ID" value="PRP87962.1"/>
    <property type="molecule type" value="Genomic_DNA"/>
</dbReference>
<dbReference type="PANTHER" id="PTHR12838">
    <property type="entry name" value="U3 SMALL NUCLEOLAR RNA-ASSOCIATED PROTEIN 11"/>
    <property type="match status" value="1"/>
</dbReference>
<gene>
    <name evidence="6" type="ORF">PROFUN_02699</name>
</gene>
<dbReference type="InterPro" id="IPR007144">
    <property type="entry name" value="SSU_processome_Utp11"/>
</dbReference>
<dbReference type="PIRSF" id="PIRSF015952">
    <property type="entry name" value="U3snoRNP11"/>
    <property type="match status" value="1"/>
</dbReference>
<dbReference type="FunCoup" id="A0A2P6NVH1">
    <property type="interactions" value="407"/>
</dbReference>
<sequence>MGKSQWRHVVKEKNHHERGMPEWRKAKGHMFLEKKKHYKERAAINNAQKEFKKKIQQQVALKNPDEYHKGMDRLLKHKEQKQETYTQDERKKFSELDINYFQSKLTAEKKKIQQLEDKLHFQTFKGRSANKHVVYVEDKKAAKNFDPVKHFDTVPAALDRVYNRPRKEQLEKGLILQSEAGEDQAKRITHERHNNYNLLKQRMNRESALQNAVEKLQLQKKLVGVDRKKIQRIELKGRDSTKVVYKFPNIRKR</sequence>
<evidence type="ECO:0000313" key="7">
    <source>
        <dbReference type="Proteomes" id="UP000241769"/>
    </source>
</evidence>
<dbReference type="STRING" id="1890364.A0A2P6NVH1"/>
<dbReference type="PANTHER" id="PTHR12838:SF0">
    <property type="entry name" value="U3 SMALL NUCLEOLAR RNA-ASSOCIATED PROTEIN 11-RELATED"/>
    <property type="match status" value="1"/>
</dbReference>
<dbReference type="GO" id="GO:0032040">
    <property type="term" value="C:small-subunit processome"/>
    <property type="evidence" value="ECO:0007669"/>
    <property type="project" value="UniProtKB-UniRule"/>
</dbReference>
<dbReference type="Proteomes" id="UP000241769">
    <property type="component" value="Unassembled WGS sequence"/>
</dbReference>
<evidence type="ECO:0000313" key="6">
    <source>
        <dbReference type="EMBL" id="PRP87962.1"/>
    </source>
</evidence>
<evidence type="ECO:0000256" key="5">
    <source>
        <dbReference type="PIRNR" id="PIRNR015952"/>
    </source>
</evidence>
<proteinExistence type="inferred from homology"/>
<organism evidence="6 7">
    <name type="scientific">Planoprotostelium fungivorum</name>
    <dbReference type="NCBI Taxonomy" id="1890364"/>
    <lineage>
        <taxon>Eukaryota</taxon>
        <taxon>Amoebozoa</taxon>
        <taxon>Evosea</taxon>
        <taxon>Variosea</taxon>
        <taxon>Cavosteliida</taxon>
        <taxon>Cavosteliaceae</taxon>
        <taxon>Planoprotostelium</taxon>
    </lineage>
</organism>
<evidence type="ECO:0000256" key="4">
    <source>
        <dbReference type="ARBA" id="ARBA00023242"/>
    </source>
</evidence>
<comment type="similarity">
    <text evidence="2 5">Belongs to the UTP11 family.</text>
</comment>